<accession>A0ABM4G1I9</accession>
<dbReference type="Pfam" id="PF01073">
    <property type="entry name" value="3Beta_HSD"/>
    <property type="match status" value="1"/>
</dbReference>
<feature type="compositionally biased region" description="Basic residues" evidence="2">
    <location>
        <begin position="369"/>
        <end position="383"/>
    </location>
</feature>
<feature type="domain" description="3-beta hydroxysteroid dehydrogenase/isomerase" evidence="3">
    <location>
        <begin position="16"/>
        <end position="233"/>
    </location>
</feature>
<evidence type="ECO:0000256" key="2">
    <source>
        <dbReference type="SAM" id="MobiDB-lite"/>
    </source>
</evidence>
<protein>
    <submittedName>
        <fullName evidence="5">3 beta-hydroxysteroid dehydrogenase type 7 isoform X1</fullName>
    </submittedName>
</protein>
<dbReference type="Proteomes" id="UP001652627">
    <property type="component" value="Chromosome 38"/>
</dbReference>
<proteinExistence type="predicted"/>
<gene>
    <name evidence="5" type="primary">HSD3B7</name>
</gene>
<feature type="compositionally biased region" description="Gly residues" evidence="2">
    <location>
        <begin position="255"/>
        <end position="264"/>
    </location>
</feature>
<feature type="compositionally biased region" description="Polar residues" evidence="2">
    <location>
        <begin position="407"/>
        <end position="419"/>
    </location>
</feature>
<reference evidence="5" key="1">
    <citation type="submission" date="2025-08" db="UniProtKB">
        <authorList>
            <consortium name="RefSeq"/>
        </authorList>
    </citation>
    <scope>IDENTIFICATION</scope>
    <source>
        <tissue evidence="5">Blood</tissue>
    </source>
</reference>
<sequence>MALPPGDGDPQGLVYVVTGGCGFLGSHLVQVLLEQEPALRELRVFDVRLDPSLAQGPHGDRVRLVQGDVADAEAVAEVLAGADAVLHAASLVDVWGRVTPEAIARVNVQGTRNVIAGCQAQGVGCLVYTSSMEVVGPNTRGDPFFRGDEDSPYPVHHTEPYPLSKAQAERLVLEANDTPVAGGGRLVTCALRPTGIYGERHPLMAEFYRRGRAAGGWLLRTLPHSAEHGRVYAAPRRPPPVPPRRQRGLDARAGSAGGAGAAGGRGGPGLLLLRRVALRGLRGLQHAAAGPRGAAARRPPAGAPLAAGAAGAAQRRAAGAAAAPGRLRAAPQLLHAGRRLHHLQRPHRQGPAPLRLPAPLHLGAGARPHRRLAARPGRRRRLLSARTTAAARGTRTRARGHGTRASPTPSSAGLGSSTDPRWDPARVLVLTRIQDVIQDGSWLQPRSPM</sequence>
<evidence type="ECO:0000313" key="4">
    <source>
        <dbReference type="Proteomes" id="UP001652627"/>
    </source>
</evidence>
<dbReference type="InterPro" id="IPR050425">
    <property type="entry name" value="NAD(P)_dehydrat-like"/>
</dbReference>
<feature type="region of interest" description="Disordered" evidence="2">
    <location>
        <begin position="232"/>
        <end position="264"/>
    </location>
</feature>
<keyword evidence="4" id="KW-1185">Reference proteome</keyword>
<evidence type="ECO:0000259" key="3">
    <source>
        <dbReference type="Pfam" id="PF01073"/>
    </source>
</evidence>
<evidence type="ECO:0000313" key="5">
    <source>
        <dbReference type="RefSeq" id="XP_067171021.1"/>
    </source>
</evidence>
<organism evidence="4 5">
    <name type="scientific">Apteryx mantelli</name>
    <name type="common">North Island brown kiwi</name>
    <dbReference type="NCBI Taxonomy" id="2696672"/>
    <lineage>
        <taxon>Eukaryota</taxon>
        <taxon>Metazoa</taxon>
        <taxon>Chordata</taxon>
        <taxon>Craniata</taxon>
        <taxon>Vertebrata</taxon>
        <taxon>Euteleostomi</taxon>
        <taxon>Archelosauria</taxon>
        <taxon>Archosauria</taxon>
        <taxon>Dinosauria</taxon>
        <taxon>Saurischia</taxon>
        <taxon>Theropoda</taxon>
        <taxon>Coelurosauria</taxon>
        <taxon>Aves</taxon>
        <taxon>Palaeognathae</taxon>
        <taxon>Apterygiformes</taxon>
        <taxon>Apterygidae</taxon>
        <taxon>Apteryx</taxon>
    </lineage>
</organism>
<feature type="region of interest" description="Disordered" evidence="2">
    <location>
        <begin position="369"/>
        <end position="421"/>
    </location>
</feature>
<dbReference type="InterPro" id="IPR002225">
    <property type="entry name" value="3Beta_OHSteriod_DH/Estase"/>
</dbReference>
<dbReference type="SUPFAM" id="SSF51735">
    <property type="entry name" value="NAD(P)-binding Rossmann-fold domains"/>
    <property type="match status" value="1"/>
</dbReference>
<dbReference type="Gene3D" id="3.40.50.720">
    <property type="entry name" value="NAD(P)-binding Rossmann-like Domain"/>
    <property type="match status" value="1"/>
</dbReference>
<dbReference type="PANTHER" id="PTHR10366:SF847">
    <property type="entry name" value="3 BETA-HYDROXYSTEROID DEHYDROGENASE TYPE 7"/>
    <property type="match status" value="1"/>
</dbReference>
<dbReference type="InterPro" id="IPR036291">
    <property type="entry name" value="NAD(P)-bd_dom_sf"/>
</dbReference>
<dbReference type="PANTHER" id="PTHR10366">
    <property type="entry name" value="NAD DEPENDENT EPIMERASE/DEHYDRATASE"/>
    <property type="match status" value="1"/>
</dbReference>
<dbReference type="GeneID" id="136995139"/>
<keyword evidence="1" id="KW-0560">Oxidoreductase</keyword>
<evidence type="ECO:0000256" key="1">
    <source>
        <dbReference type="ARBA" id="ARBA00023002"/>
    </source>
</evidence>
<dbReference type="RefSeq" id="XP_067171021.1">
    <property type="nucleotide sequence ID" value="XM_067314920.1"/>
</dbReference>
<feature type="compositionally biased region" description="Low complexity" evidence="2">
    <location>
        <begin position="384"/>
        <end position="393"/>
    </location>
</feature>
<name>A0ABM4G1I9_9AVES</name>